<feature type="compositionally biased region" description="Low complexity" evidence="1">
    <location>
        <begin position="9"/>
        <end position="21"/>
    </location>
</feature>
<sequence>MAHLSPLPCRRGCGSTRRGCSGRSGGQAGTAAVSPHPRVCPHFLGTTPRGSLPAPTPISEAPVAPVSTSVTWER</sequence>
<dbReference type="Proteomes" id="UP000429181">
    <property type="component" value="Chromosome 2"/>
</dbReference>
<dbReference type="AlphaFoldDB" id="A0A4W2INA3"/>
<protein>
    <submittedName>
        <fullName evidence="2">Uncharacterized protein</fullName>
    </submittedName>
</protein>
<accession>A0A4W2INA3</accession>
<reference evidence="2 3" key="1">
    <citation type="submission" date="2018-11" db="EMBL/GenBank/DDBJ databases">
        <title>Haplotype-resolved cattle genomes.</title>
        <authorList>
            <person name="Low W.Y."/>
            <person name="Tearle R."/>
            <person name="Bickhart D.M."/>
            <person name="Rosen B.D."/>
            <person name="Koren S."/>
            <person name="Rhie A."/>
            <person name="Hiendleder S."/>
            <person name="Phillippy A.M."/>
            <person name="Smith T.P.L."/>
            <person name="Williams J.L."/>
        </authorList>
    </citation>
    <scope>NUCLEOTIDE SEQUENCE [LARGE SCALE GENOMIC DNA]</scope>
</reference>
<dbReference type="GeneTree" id="ENSGT01010000229896"/>
<reference evidence="2" key="2">
    <citation type="submission" date="2025-08" db="UniProtKB">
        <authorList>
            <consortium name="Ensembl"/>
        </authorList>
    </citation>
    <scope>IDENTIFICATION</scope>
</reference>
<feature type="region of interest" description="Disordered" evidence="1">
    <location>
        <begin position="1"/>
        <end position="74"/>
    </location>
</feature>
<name>A0A4W2INA3_BOBOX</name>
<dbReference type="Ensembl" id="ENSBIXT00005043237.1">
    <property type="protein sequence ID" value="ENSBIXP00005045189.1"/>
    <property type="gene ID" value="ENSBIXG00005002114.1"/>
</dbReference>
<evidence type="ECO:0000313" key="2">
    <source>
        <dbReference type="Ensembl" id="ENSBIXP00005045189.1"/>
    </source>
</evidence>
<evidence type="ECO:0000256" key="1">
    <source>
        <dbReference type="SAM" id="MobiDB-lite"/>
    </source>
</evidence>
<proteinExistence type="predicted"/>
<evidence type="ECO:0000313" key="3">
    <source>
        <dbReference type="Proteomes" id="UP000429181"/>
    </source>
</evidence>
<organism evidence="2 3">
    <name type="scientific">Bos indicus x Bos taurus</name>
    <name type="common">Hybrid cattle</name>
    <dbReference type="NCBI Taxonomy" id="30522"/>
    <lineage>
        <taxon>Eukaryota</taxon>
        <taxon>Metazoa</taxon>
        <taxon>Chordata</taxon>
        <taxon>Craniata</taxon>
        <taxon>Vertebrata</taxon>
        <taxon>Euteleostomi</taxon>
        <taxon>Mammalia</taxon>
        <taxon>Eutheria</taxon>
        <taxon>Laurasiatheria</taxon>
        <taxon>Artiodactyla</taxon>
        <taxon>Ruminantia</taxon>
        <taxon>Pecora</taxon>
        <taxon>Bovidae</taxon>
        <taxon>Bovinae</taxon>
        <taxon>Bos</taxon>
    </lineage>
</organism>